<dbReference type="InterPro" id="IPR036249">
    <property type="entry name" value="Thioredoxin-like_sf"/>
</dbReference>
<dbReference type="PANTHER" id="PTHR46388">
    <property type="entry name" value="NHL REPEAT-CONTAINING PROTEIN 2"/>
    <property type="match status" value="1"/>
</dbReference>
<dbReference type="SUPFAM" id="SSF101898">
    <property type="entry name" value="NHL repeat"/>
    <property type="match status" value="1"/>
</dbReference>
<dbReference type="SUPFAM" id="SSF52833">
    <property type="entry name" value="Thioredoxin-like"/>
    <property type="match status" value="1"/>
</dbReference>
<evidence type="ECO:0000259" key="2">
    <source>
        <dbReference type="PROSITE" id="PS51352"/>
    </source>
</evidence>
<dbReference type="InterPro" id="IPR012336">
    <property type="entry name" value="Thioredoxin-like_fold"/>
</dbReference>
<gene>
    <name evidence="3" type="ORF">NUZ5A_50576</name>
</gene>
<dbReference type="Gene3D" id="3.40.30.10">
    <property type="entry name" value="Glutaredoxin"/>
    <property type="match status" value="1"/>
</dbReference>
<protein>
    <submittedName>
        <fullName evidence="3">Alkyl hydroperoxide reductase/ Thiol specific antioxidant/ Mal allergen</fullName>
    </submittedName>
</protein>
<dbReference type="Pfam" id="PF13905">
    <property type="entry name" value="Thioredoxin_8"/>
    <property type="match status" value="1"/>
</dbReference>
<dbReference type="AlphaFoldDB" id="A0A812F252"/>
<accession>A0A812F252</accession>
<dbReference type="PANTHER" id="PTHR46388:SF2">
    <property type="entry name" value="NHL REPEAT-CONTAINING PROTEIN 2"/>
    <property type="match status" value="1"/>
</dbReference>
<dbReference type="Gene3D" id="2.120.10.30">
    <property type="entry name" value="TolB, C-terminal domain"/>
    <property type="match status" value="3"/>
</dbReference>
<evidence type="ECO:0000313" key="4">
    <source>
        <dbReference type="Proteomes" id="UP000655759"/>
    </source>
</evidence>
<sequence length="502" mass="56017">MKLPKQYMFEGFFTVTKAPEFPDGFEWINTDEPLSFDRLKGNVVVLDFWTYCCINCMHTLPTLAELEKKYKDRQVVFIGVHSGKFFAEQDADNVRNAVLRYNISHPVVVDRKMQIWQSFGINAWPTIVIIDPCGTVVYKQAGEGRKEEISDVVDVLLEKHSRKGTLARELPTIHSSKKIPSALLSFPGKLAISDVGKIAISDSNHNRILISDLSGKIEHVIGSGHEGLMDGSFDLCKFFRPQGLAWNDKILFVADTENHAIRKIDFETRTVLTVAGTGVQGPWISSGGDGTSTALSSPWDVACKDDIVYVAMAGNHQIWTYDIQTKMVLPFAGTGQENIIDGPARAAQLAQPSGVFVHGDKLYFADSEVSAIRQIDLCTKTVKTLVGHGLFEFGHRDGHMDDALFQHPLGLCVFGETIFVADTYNSAIRTIDLKNNQVLTLVGKTEKNLLCLPDNPECSILPLYEPSDVKYYEDKLYITDTNNHLIRVFDLRTNSLNILNLK</sequence>
<evidence type="ECO:0000256" key="1">
    <source>
        <dbReference type="ARBA" id="ARBA00007787"/>
    </source>
</evidence>
<dbReference type="Proteomes" id="UP000655759">
    <property type="component" value="Unassembled WGS sequence"/>
</dbReference>
<name>A0A812F252_9ARCH</name>
<comment type="similarity">
    <text evidence="1">Belongs to the glutaredoxin family.</text>
</comment>
<evidence type="ECO:0000313" key="3">
    <source>
        <dbReference type="EMBL" id="CAE6496696.1"/>
    </source>
</evidence>
<dbReference type="InterPro" id="IPR013766">
    <property type="entry name" value="Thioredoxin_domain"/>
</dbReference>
<feature type="domain" description="Thioredoxin" evidence="2">
    <location>
        <begin position="12"/>
        <end position="158"/>
    </location>
</feature>
<organism evidence="3 4">
    <name type="scientific">Candidatus Nitrosotenuis uzonensis</name>
    <dbReference type="NCBI Taxonomy" id="1407055"/>
    <lineage>
        <taxon>Archaea</taxon>
        <taxon>Nitrososphaerota</taxon>
        <taxon>Candidatus Nitrosotenuis</taxon>
    </lineage>
</organism>
<dbReference type="EMBL" id="CAJNAQ010000005">
    <property type="protein sequence ID" value="CAE6496696.1"/>
    <property type="molecule type" value="Genomic_DNA"/>
</dbReference>
<proteinExistence type="inferred from homology"/>
<dbReference type="InterPro" id="IPR011042">
    <property type="entry name" value="6-blade_b-propeller_TolB-like"/>
</dbReference>
<dbReference type="PROSITE" id="PS51352">
    <property type="entry name" value="THIOREDOXIN_2"/>
    <property type="match status" value="1"/>
</dbReference>
<comment type="caution">
    <text evidence="3">The sequence shown here is derived from an EMBL/GenBank/DDBJ whole genome shotgun (WGS) entry which is preliminary data.</text>
</comment>
<reference evidence="3" key="1">
    <citation type="submission" date="2021-02" db="EMBL/GenBank/DDBJ databases">
        <authorList>
            <person name="Han P."/>
        </authorList>
    </citation>
    <scope>NUCLEOTIDE SEQUENCE</scope>
    <source>
        <strain evidence="3">Candidatus Nitrosotenuis uzonensis 5A</strain>
    </source>
</reference>